<sequence length="68" mass="7643">MSAEAVNKVFGILRKELSAEEYVTYLQMVTPRIGDATKELRKKTKDLSLDEVIKGAKEIEKKDGRSEG</sequence>
<dbReference type="EMBL" id="MT631462">
    <property type="protein sequence ID" value="QNO51170.1"/>
    <property type="molecule type" value="Genomic_DNA"/>
</dbReference>
<organism evidence="1">
    <name type="scientific">Candidatus Methanophagaceae archaeon ANME-1 ERB6</name>
    <dbReference type="NCBI Taxonomy" id="2759912"/>
    <lineage>
        <taxon>Archaea</taxon>
        <taxon>Methanobacteriati</taxon>
        <taxon>Methanobacteriota</taxon>
        <taxon>Stenosarchaea group</taxon>
        <taxon>Methanomicrobia</taxon>
        <taxon>Candidatus Methanophagales</taxon>
        <taxon>Candidatus Methanophagaceae</taxon>
    </lineage>
</organism>
<reference evidence="1" key="1">
    <citation type="submission" date="2020-06" db="EMBL/GenBank/DDBJ databases">
        <title>Unique genomic features of the anaerobic methanotrophic archaea.</title>
        <authorList>
            <person name="Chadwick G.L."/>
            <person name="Skennerton C.T."/>
            <person name="Laso-Perez R."/>
            <person name="Leu A.O."/>
            <person name="Speth D.R."/>
            <person name="Yu H."/>
            <person name="Morgan-Lang C."/>
            <person name="Hatzenpichler R."/>
            <person name="Goudeau D."/>
            <person name="Malmstrom R."/>
            <person name="Brazelton W.J."/>
            <person name="Woyke T."/>
            <person name="Hallam S.J."/>
            <person name="Tyson G.W."/>
            <person name="Wegener G."/>
            <person name="Boetius A."/>
            <person name="Orphan V."/>
        </authorList>
    </citation>
    <scope>NUCLEOTIDE SEQUENCE</scope>
</reference>
<gene>
    <name evidence="1" type="ORF">NIPIMIJO_00010</name>
</gene>
<protein>
    <submittedName>
        <fullName evidence="1">Uncharacterized protein</fullName>
    </submittedName>
</protein>
<evidence type="ECO:0000313" key="1">
    <source>
        <dbReference type="EMBL" id="QNO51170.1"/>
    </source>
</evidence>
<name>A0A7G9YT36_9EURY</name>
<accession>A0A7G9YT36</accession>
<dbReference type="AlphaFoldDB" id="A0A7G9YT36"/>
<proteinExistence type="predicted"/>